<gene>
    <name evidence="1" type="ORF">Q7A36_29465</name>
</gene>
<reference evidence="1 2" key="1">
    <citation type="submission" date="2023-08" db="EMBL/GenBank/DDBJ databases">
        <title>The draft genome sequence of Paracraurococcus sp. LOR1-02.</title>
        <authorList>
            <person name="Kingkaew E."/>
            <person name="Tanasupawat S."/>
        </authorList>
    </citation>
    <scope>NUCLEOTIDE SEQUENCE [LARGE SCALE GENOMIC DNA]</scope>
    <source>
        <strain evidence="1 2">LOR1-02</strain>
    </source>
</reference>
<dbReference type="RefSeq" id="WP_305107363.1">
    <property type="nucleotide sequence ID" value="NZ_JAUTWS010000049.1"/>
</dbReference>
<sequence>MGHIVPFAPRSLRGYPNATEALDPAETLLLLGVRGWVRDVRRAVNPMLRLEESMARVGIPAAAASLDMFMRVIARTARRPVELGCPHCPRLTTDEQRLLHAARLAQGRDSWLAEEALQQGLLSNVGAEFALGPLQGLGEMFLTVGLHLSPRPLVDLMDIDSAGITPWLPPLPIRH</sequence>
<organism evidence="1 2">
    <name type="scientific">Paracraurococcus lichenis</name>
    <dbReference type="NCBI Taxonomy" id="3064888"/>
    <lineage>
        <taxon>Bacteria</taxon>
        <taxon>Pseudomonadati</taxon>
        <taxon>Pseudomonadota</taxon>
        <taxon>Alphaproteobacteria</taxon>
        <taxon>Acetobacterales</taxon>
        <taxon>Roseomonadaceae</taxon>
        <taxon>Paracraurococcus</taxon>
    </lineage>
</organism>
<evidence type="ECO:0000313" key="2">
    <source>
        <dbReference type="Proteomes" id="UP001243009"/>
    </source>
</evidence>
<comment type="caution">
    <text evidence="1">The sequence shown here is derived from an EMBL/GenBank/DDBJ whole genome shotgun (WGS) entry which is preliminary data.</text>
</comment>
<dbReference type="Proteomes" id="UP001243009">
    <property type="component" value="Unassembled WGS sequence"/>
</dbReference>
<protein>
    <submittedName>
        <fullName evidence="1">Uncharacterized protein</fullName>
    </submittedName>
</protein>
<evidence type="ECO:0000313" key="1">
    <source>
        <dbReference type="EMBL" id="MDO9712507.1"/>
    </source>
</evidence>
<accession>A0ABT9E8I1</accession>
<keyword evidence="2" id="KW-1185">Reference proteome</keyword>
<dbReference type="EMBL" id="JAUTWS010000049">
    <property type="protein sequence ID" value="MDO9712507.1"/>
    <property type="molecule type" value="Genomic_DNA"/>
</dbReference>
<name>A0ABT9E8I1_9PROT</name>
<proteinExistence type="predicted"/>